<feature type="transmembrane region" description="Helical" evidence="1">
    <location>
        <begin position="99"/>
        <end position="121"/>
    </location>
</feature>
<dbReference type="EMBL" id="BTSY01000006">
    <property type="protein sequence ID" value="GMT34639.1"/>
    <property type="molecule type" value="Genomic_DNA"/>
</dbReference>
<gene>
    <name evidence="2" type="ORF">PFISCL1PPCAC_25936</name>
</gene>
<dbReference type="Proteomes" id="UP001432322">
    <property type="component" value="Unassembled WGS sequence"/>
</dbReference>
<keyword evidence="1" id="KW-0812">Transmembrane</keyword>
<keyword evidence="1" id="KW-0472">Membrane</keyword>
<keyword evidence="1" id="KW-1133">Transmembrane helix</keyword>
<feature type="transmembrane region" description="Helical" evidence="1">
    <location>
        <begin position="127"/>
        <end position="149"/>
    </location>
</feature>
<evidence type="ECO:0008006" key="4">
    <source>
        <dbReference type="Google" id="ProtNLM"/>
    </source>
</evidence>
<protein>
    <recommendedName>
        <fullName evidence="4">G protein-coupled receptor</fullName>
    </recommendedName>
</protein>
<comment type="caution">
    <text evidence="2">The sequence shown here is derived from an EMBL/GenBank/DDBJ whole genome shotgun (WGS) entry which is preliminary data.</text>
</comment>
<evidence type="ECO:0000313" key="3">
    <source>
        <dbReference type="Proteomes" id="UP001432322"/>
    </source>
</evidence>
<sequence>EKPEVAIPLRNDASETRVPWFLNPPLCGLNPKTMAVIHLIFMTVFCVGIAAFLIIYLIATRTTDAFPVYVSSFPIRYSIFALPFLALASCGLNKAKLNFLIYPLIALLVLIILLLIFFPVYLGSWELAISLYFLFIIPLLHSVQAIRVFSRVIYDNKQIERRIEEIRLGNLNA</sequence>
<reference evidence="2" key="1">
    <citation type="submission" date="2023-10" db="EMBL/GenBank/DDBJ databases">
        <title>Genome assembly of Pristionchus species.</title>
        <authorList>
            <person name="Yoshida K."/>
            <person name="Sommer R.J."/>
        </authorList>
    </citation>
    <scope>NUCLEOTIDE SEQUENCE</scope>
    <source>
        <strain evidence="2">RS5133</strain>
    </source>
</reference>
<feature type="transmembrane region" description="Helical" evidence="1">
    <location>
        <begin position="39"/>
        <end position="59"/>
    </location>
</feature>
<feature type="transmembrane region" description="Helical" evidence="1">
    <location>
        <begin position="65"/>
        <end position="87"/>
    </location>
</feature>
<dbReference type="AlphaFoldDB" id="A0AAV5WR63"/>
<organism evidence="2 3">
    <name type="scientific">Pristionchus fissidentatus</name>
    <dbReference type="NCBI Taxonomy" id="1538716"/>
    <lineage>
        <taxon>Eukaryota</taxon>
        <taxon>Metazoa</taxon>
        <taxon>Ecdysozoa</taxon>
        <taxon>Nematoda</taxon>
        <taxon>Chromadorea</taxon>
        <taxon>Rhabditida</taxon>
        <taxon>Rhabditina</taxon>
        <taxon>Diplogasteromorpha</taxon>
        <taxon>Diplogasteroidea</taxon>
        <taxon>Neodiplogasteridae</taxon>
        <taxon>Pristionchus</taxon>
    </lineage>
</organism>
<accession>A0AAV5WR63</accession>
<keyword evidence="3" id="KW-1185">Reference proteome</keyword>
<evidence type="ECO:0000256" key="1">
    <source>
        <dbReference type="SAM" id="Phobius"/>
    </source>
</evidence>
<proteinExistence type="predicted"/>
<evidence type="ECO:0000313" key="2">
    <source>
        <dbReference type="EMBL" id="GMT34639.1"/>
    </source>
</evidence>
<feature type="non-terminal residue" evidence="2">
    <location>
        <position position="1"/>
    </location>
</feature>
<name>A0AAV5WR63_9BILA</name>